<dbReference type="SUPFAM" id="SSF52943">
    <property type="entry name" value="ATP synthase (F1-ATPase), gamma subunit"/>
    <property type="match status" value="1"/>
</dbReference>
<keyword evidence="11 13" id="KW-0066">ATP synthesis</keyword>
<evidence type="ECO:0000313" key="14">
    <source>
        <dbReference type="EMBL" id="GGX61315.1"/>
    </source>
</evidence>
<dbReference type="FunFam" id="1.10.287.80:FF:000003">
    <property type="entry name" value="ATP synthase gamma chain, chloroplastic"/>
    <property type="match status" value="1"/>
</dbReference>
<dbReference type="RefSeq" id="WP_189581896.1">
    <property type="nucleotide sequence ID" value="NZ_BMYV01000001.1"/>
</dbReference>
<keyword evidence="9 13" id="KW-0472">Membrane</keyword>
<evidence type="ECO:0000256" key="7">
    <source>
        <dbReference type="ARBA" id="ARBA00022781"/>
    </source>
</evidence>
<dbReference type="InterPro" id="IPR023632">
    <property type="entry name" value="ATP_synth_F1_gsu_CS"/>
</dbReference>
<dbReference type="GO" id="GO:0005886">
    <property type="term" value="C:plasma membrane"/>
    <property type="evidence" value="ECO:0007669"/>
    <property type="project" value="UniProtKB-SubCell"/>
</dbReference>
<sequence length="306" mass="33310">MASLKELKNRIGSVKNTQKITKAMQMVAAAKLRKAQEAAEASRPYSDRLNSIIINLAGSMADATDGPELLVGNGKSDNVLLVVATADRGLCGGFNTNIVRKAREEIVALERAGKTVKLYLIGKKGYDQLNRLYADQIVEFVSLKEERKLHAGIAQNIGEKITSMFEAGEFDVCKLIYSKFKNVMEQDAVSTTMIPAIAAIGSKDDASGEHAADEVFAPDLDGAIYTYEPDETGILRVLLPRNINTQIFSALLENQAGEMGSKMTAMDNATRNAGDMIENLTMQFNRTRQARITSELIEIISGAEAL</sequence>
<dbReference type="PANTHER" id="PTHR11693:SF22">
    <property type="entry name" value="ATP SYNTHASE SUBUNIT GAMMA, MITOCHONDRIAL"/>
    <property type="match status" value="1"/>
</dbReference>
<dbReference type="Proteomes" id="UP000600865">
    <property type="component" value="Unassembled WGS sequence"/>
</dbReference>
<dbReference type="InterPro" id="IPR000131">
    <property type="entry name" value="ATP_synth_F1_gsu"/>
</dbReference>
<gene>
    <name evidence="13 14" type="primary">atpG</name>
    <name evidence="14" type="ORF">GCM10011309_09080</name>
</gene>
<evidence type="ECO:0000256" key="3">
    <source>
        <dbReference type="ARBA" id="ARBA00007681"/>
    </source>
</evidence>
<comment type="subunit">
    <text evidence="13">F-type ATPases have 2 components, CF(1) - the catalytic core - and CF(0) - the membrane proton channel. CF(1) has five subunits: alpha(3), beta(3), gamma(1), delta(1), epsilon(1). CF(0) has three main subunits: a, b and c.</text>
</comment>
<keyword evidence="15" id="KW-1185">Reference proteome</keyword>
<dbReference type="GO" id="GO:0009579">
    <property type="term" value="C:thylakoid"/>
    <property type="evidence" value="ECO:0007669"/>
    <property type="project" value="UniProtKB-SubCell"/>
</dbReference>
<comment type="similarity">
    <text evidence="3 13">Belongs to the ATPase gamma chain family.</text>
</comment>
<proteinExistence type="inferred from homology"/>
<evidence type="ECO:0000313" key="15">
    <source>
        <dbReference type="Proteomes" id="UP000600865"/>
    </source>
</evidence>
<keyword evidence="10 13" id="KW-0139">CF(1)</keyword>
<accession>A0A918KEY7</accession>
<dbReference type="NCBIfam" id="NF004146">
    <property type="entry name" value="PRK05621.1-4"/>
    <property type="match status" value="1"/>
</dbReference>
<comment type="subcellular location">
    <subcellularLocation>
        <location evidence="13">Cell membrane</location>
        <topology evidence="13">Peripheral membrane protein</topology>
    </subcellularLocation>
    <subcellularLocation>
        <location evidence="2">Membrane</location>
        <topology evidence="2">Peripheral membrane protein</topology>
    </subcellularLocation>
    <subcellularLocation>
        <location evidence="12">Thylakoid</location>
    </subcellularLocation>
</comment>
<dbReference type="PIRSF" id="PIRSF039089">
    <property type="entry name" value="ATP_synthase_gamma"/>
    <property type="match status" value="1"/>
</dbReference>
<dbReference type="GO" id="GO:0046933">
    <property type="term" value="F:proton-transporting ATP synthase activity, rotational mechanism"/>
    <property type="evidence" value="ECO:0007669"/>
    <property type="project" value="UniProtKB-UniRule"/>
</dbReference>
<evidence type="ECO:0000256" key="10">
    <source>
        <dbReference type="ARBA" id="ARBA00023196"/>
    </source>
</evidence>
<dbReference type="PRINTS" id="PR00126">
    <property type="entry name" value="ATPASEGAMMA"/>
</dbReference>
<keyword evidence="6" id="KW-0997">Cell inner membrane</keyword>
<evidence type="ECO:0000256" key="13">
    <source>
        <dbReference type="HAMAP-Rule" id="MF_00815"/>
    </source>
</evidence>
<dbReference type="HAMAP" id="MF_00815">
    <property type="entry name" value="ATP_synth_gamma_bact"/>
    <property type="match status" value="1"/>
</dbReference>
<dbReference type="Gene3D" id="1.10.287.80">
    <property type="entry name" value="ATP synthase, gamma subunit, helix hairpin domain"/>
    <property type="match status" value="1"/>
</dbReference>
<dbReference type="PANTHER" id="PTHR11693">
    <property type="entry name" value="ATP SYNTHASE GAMMA CHAIN"/>
    <property type="match status" value="1"/>
</dbReference>
<dbReference type="NCBIfam" id="TIGR01146">
    <property type="entry name" value="ATPsyn_F1gamma"/>
    <property type="match status" value="1"/>
</dbReference>
<name>A0A918KEY7_9PROT</name>
<dbReference type="Pfam" id="PF00231">
    <property type="entry name" value="ATP-synt"/>
    <property type="match status" value="1"/>
</dbReference>
<evidence type="ECO:0000256" key="11">
    <source>
        <dbReference type="ARBA" id="ARBA00023310"/>
    </source>
</evidence>
<keyword evidence="8 13" id="KW-0406">Ion transport</keyword>
<evidence type="ECO:0000256" key="5">
    <source>
        <dbReference type="ARBA" id="ARBA00022475"/>
    </source>
</evidence>
<dbReference type="CDD" id="cd12151">
    <property type="entry name" value="F1-ATPase_gamma"/>
    <property type="match status" value="1"/>
</dbReference>
<organism evidence="14 15">
    <name type="scientific">Litorimonas cladophorae</name>
    <dbReference type="NCBI Taxonomy" id="1220491"/>
    <lineage>
        <taxon>Bacteria</taxon>
        <taxon>Pseudomonadati</taxon>
        <taxon>Pseudomonadota</taxon>
        <taxon>Alphaproteobacteria</taxon>
        <taxon>Maricaulales</taxon>
        <taxon>Robiginitomaculaceae</taxon>
    </lineage>
</organism>
<protein>
    <recommendedName>
        <fullName evidence="13">ATP synthase gamma chain</fullName>
    </recommendedName>
    <alternativeName>
        <fullName evidence="13">ATP synthase F1 sector gamma subunit</fullName>
    </alternativeName>
    <alternativeName>
        <fullName evidence="13">F-ATPase gamma subunit</fullName>
    </alternativeName>
</protein>
<dbReference type="GO" id="GO:0042777">
    <property type="term" value="P:proton motive force-driven plasma membrane ATP synthesis"/>
    <property type="evidence" value="ECO:0007669"/>
    <property type="project" value="UniProtKB-UniRule"/>
</dbReference>
<dbReference type="PROSITE" id="PS00153">
    <property type="entry name" value="ATPASE_GAMMA"/>
    <property type="match status" value="1"/>
</dbReference>
<comment type="function">
    <text evidence="1 13">Produces ATP from ADP in the presence of a proton gradient across the membrane. The gamma chain is believed to be important in regulating ATPase activity and the flow of protons through the CF(0) complex.</text>
</comment>
<evidence type="ECO:0000256" key="4">
    <source>
        <dbReference type="ARBA" id="ARBA00022448"/>
    </source>
</evidence>
<comment type="caution">
    <text evidence="14">The sequence shown here is derived from an EMBL/GenBank/DDBJ whole genome shotgun (WGS) entry which is preliminary data.</text>
</comment>
<reference evidence="14 15" key="1">
    <citation type="journal article" date="2014" name="Int. J. Syst. Evol. Microbiol.">
        <title>Complete genome sequence of Corynebacterium casei LMG S-19264T (=DSM 44701T), isolated from a smear-ripened cheese.</title>
        <authorList>
            <consortium name="US DOE Joint Genome Institute (JGI-PGF)"/>
            <person name="Walter F."/>
            <person name="Albersmeier A."/>
            <person name="Kalinowski J."/>
            <person name="Ruckert C."/>
        </authorList>
    </citation>
    <scope>NUCLEOTIDE SEQUENCE [LARGE SCALE GENOMIC DNA]</scope>
    <source>
        <strain evidence="14 15">KCTC 23968</strain>
    </source>
</reference>
<dbReference type="Gene3D" id="3.40.1380.10">
    <property type="match status" value="1"/>
</dbReference>
<keyword evidence="4 13" id="KW-0813">Transport</keyword>
<evidence type="ECO:0000256" key="8">
    <source>
        <dbReference type="ARBA" id="ARBA00023065"/>
    </source>
</evidence>
<dbReference type="AlphaFoldDB" id="A0A918KEY7"/>
<evidence type="ECO:0000256" key="9">
    <source>
        <dbReference type="ARBA" id="ARBA00023136"/>
    </source>
</evidence>
<evidence type="ECO:0000256" key="1">
    <source>
        <dbReference type="ARBA" id="ARBA00003456"/>
    </source>
</evidence>
<dbReference type="InterPro" id="IPR035968">
    <property type="entry name" value="ATP_synth_F1_ATPase_gsu"/>
</dbReference>
<keyword evidence="5 13" id="KW-1003">Cell membrane</keyword>
<dbReference type="FunFam" id="1.10.287.80:FF:000001">
    <property type="entry name" value="ATP synthase gamma chain"/>
    <property type="match status" value="1"/>
</dbReference>
<evidence type="ECO:0000256" key="2">
    <source>
        <dbReference type="ARBA" id="ARBA00004170"/>
    </source>
</evidence>
<dbReference type="GO" id="GO:0045259">
    <property type="term" value="C:proton-transporting ATP synthase complex"/>
    <property type="evidence" value="ECO:0007669"/>
    <property type="project" value="UniProtKB-KW"/>
</dbReference>
<keyword evidence="7 13" id="KW-0375">Hydrogen ion transport</keyword>
<dbReference type="EMBL" id="BMYV01000001">
    <property type="protein sequence ID" value="GGX61315.1"/>
    <property type="molecule type" value="Genomic_DNA"/>
</dbReference>
<dbReference type="GO" id="GO:0005524">
    <property type="term" value="F:ATP binding"/>
    <property type="evidence" value="ECO:0007669"/>
    <property type="project" value="UniProtKB-UniRule"/>
</dbReference>
<evidence type="ECO:0000256" key="12">
    <source>
        <dbReference type="ARBA" id="ARBA00060385"/>
    </source>
</evidence>
<evidence type="ECO:0000256" key="6">
    <source>
        <dbReference type="ARBA" id="ARBA00022519"/>
    </source>
</evidence>